<evidence type="ECO:0000313" key="1">
    <source>
        <dbReference type="EMBL" id="MCK0197395.1"/>
    </source>
</evidence>
<gene>
    <name evidence="1" type="ORF">MWN34_10770</name>
</gene>
<protein>
    <submittedName>
        <fullName evidence="1">Uncharacterized protein</fullName>
    </submittedName>
</protein>
<name>A0ABT0DBQ6_9HYPH</name>
<organism evidence="1 2">
    <name type="scientific">Ancylobacter crimeensis</name>
    <dbReference type="NCBI Taxonomy" id="2579147"/>
    <lineage>
        <taxon>Bacteria</taxon>
        <taxon>Pseudomonadati</taxon>
        <taxon>Pseudomonadota</taxon>
        <taxon>Alphaproteobacteria</taxon>
        <taxon>Hyphomicrobiales</taxon>
        <taxon>Xanthobacteraceae</taxon>
        <taxon>Ancylobacter</taxon>
    </lineage>
</organism>
<dbReference type="EMBL" id="JALKCH010000006">
    <property type="protein sequence ID" value="MCK0197395.1"/>
    <property type="molecule type" value="Genomic_DNA"/>
</dbReference>
<dbReference type="Proteomes" id="UP001203284">
    <property type="component" value="Unassembled WGS sequence"/>
</dbReference>
<evidence type="ECO:0000313" key="2">
    <source>
        <dbReference type="Proteomes" id="UP001203284"/>
    </source>
</evidence>
<comment type="caution">
    <text evidence="1">The sequence shown here is derived from an EMBL/GenBank/DDBJ whole genome shotgun (WGS) entry which is preliminary data.</text>
</comment>
<keyword evidence="2" id="KW-1185">Reference proteome</keyword>
<sequence length="97" mass="10438">MTYTNLNSPNFFPLNPSRNLYVFGLAYTNDITSNAALKPEEAWNIDVKLDDGQPANGAIMGGRITTCTTATANTDTSATYLFSSSSIGCALIFTKPF</sequence>
<reference evidence="1 2" key="1">
    <citation type="submission" date="2022-04" db="EMBL/GenBank/DDBJ databases">
        <authorList>
            <person name="Grouzdev D.S."/>
            <person name="Pantiukh K.S."/>
            <person name="Krutkina M.S."/>
        </authorList>
    </citation>
    <scope>NUCLEOTIDE SEQUENCE [LARGE SCALE GENOMIC DNA]</scope>
    <source>
        <strain evidence="1 2">6x-1</strain>
    </source>
</reference>
<proteinExistence type="predicted"/>
<dbReference type="RefSeq" id="WP_247029115.1">
    <property type="nucleotide sequence ID" value="NZ_JALKCH010000006.1"/>
</dbReference>
<accession>A0ABT0DBQ6</accession>